<proteinExistence type="predicted"/>
<dbReference type="AlphaFoldDB" id="A0A4R7BT52"/>
<dbReference type="Proteomes" id="UP000295122">
    <property type="component" value="Unassembled WGS sequence"/>
</dbReference>
<reference evidence="1 2" key="1">
    <citation type="submission" date="2019-03" db="EMBL/GenBank/DDBJ databases">
        <title>Genomic Encyclopedia of Type Strains, Phase IV (KMG-IV): sequencing the most valuable type-strain genomes for metagenomic binning, comparative biology and taxonomic classification.</title>
        <authorList>
            <person name="Goeker M."/>
        </authorList>
    </citation>
    <scope>NUCLEOTIDE SEQUENCE [LARGE SCALE GENOMIC DNA]</scope>
    <source>
        <strain evidence="1 2">DSM 25903</strain>
    </source>
</reference>
<name>A0A4R7BT52_9HYPH</name>
<dbReference type="EMBL" id="SNZR01000016">
    <property type="protein sequence ID" value="TDR87186.1"/>
    <property type="molecule type" value="Genomic_DNA"/>
</dbReference>
<evidence type="ECO:0000313" key="1">
    <source>
        <dbReference type="EMBL" id="TDR87186.1"/>
    </source>
</evidence>
<organism evidence="1 2">
    <name type="scientific">Enterovirga rhinocerotis</name>
    <dbReference type="NCBI Taxonomy" id="1339210"/>
    <lineage>
        <taxon>Bacteria</taxon>
        <taxon>Pseudomonadati</taxon>
        <taxon>Pseudomonadota</taxon>
        <taxon>Alphaproteobacteria</taxon>
        <taxon>Hyphomicrobiales</taxon>
        <taxon>Methylobacteriaceae</taxon>
        <taxon>Enterovirga</taxon>
    </lineage>
</organism>
<sequence>MVDDLKSIWDSLKAKAGNPPDLEDPHFRERIDAVKAAIDGLFMQFQRERDHRPFDSQAPCPICGGTVVYWYRAPLIGGMKCDTPDCISGNL</sequence>
<gene>
    <name evidence="1" type="ORF">EV668_4266</name>
</gene>
<evidence type="ECO:0000313" key="2">
    <source>
        <dbReference type="Proteomes" id="UP000295122"/>
    </source>
</evidence>
<keyword evidence="2" id="KW-1185">Reference proteome</keyword>
<comment type="caution">
    <text evidence="1">The sequence shown here is derived from an EMBL/GenBank/DDBJ whole genome shotgun (WGS) entry which is preliminary data.</text>
</comment>
<accession>A0A4R7BT52</accession>
<protein>
    <submittedName>
        <fullName evidence="1">Uncharacterized protein</fullName>
    </submittedName>
</protein>